<keyword evidence="1" id="KW-0812">Transmembrane</keyword>
<feature type="transmembrane region" description="Helical" evidence="1">
    <location>
        <begin position="291"/>
        <end position="308"/>
    </location>
</feature>
<evidence type="ECO:0000256" key="1">
    <source>
        <dbReference type="SAM" id="Phobius"/>
    </source>
</evidence>
<dbReference type="KEGG" id="mhev:MHEL_46130"/>
<keyword evidence="1" id="KW-0472">Membrane</keyword>
<keyword evidence="3" id="KW-1185">Reference proteome</keyword>
<feature type="transmembrane region" description="Helical" evidence="1">
    <location>
        <begin position="212"/>
        <end position="230"/>
    </location>
</feature>
<feature type="transmembrane region" description="Helical" evidence="1">
    <location>
        <begin position="90"/>
        <end position="110"/>
    </location>
</feature>
<evidence type="ECO:0008006" key="4">
    <source>
        <dbReference type="Google" id="ProtNLM"/>
    </source>
</evidence>
<feature type="transmembrane region" description="Helical" evidence="1">
    <location>
        <begin position="347"/>
        <end position="366"/>
    </location>
</feature>
<protein>
    <recommendedName>
        <fullName evidence="4">Glycosyltransferase RgtA/B/C/D-like domain-containing protein</fullName>
    </recommendedName>
</protein>
<dbReference type="AlphaFoldDB" id="A0A7I7TBM0"/>
<organism evidence="2 3">
    <name type="scientific">Mycolicibacterium helvum</name>
    <dbReference type="NCBI Taxonomy" id="1534349"/>
    <lineage>
        <taxon>Bacteria</taxon>
        <taxon>Bacillati</taxon>
        <taxon>Actinomycetota</taxon>
        <taxon>Actinomycetes</taxon>
        <taxon>Mycobacteriales</taxon>
        <taxon>Mycobacteriaceae</taxon>
        <taxon>Mycolicibacterium</taxon>
    </lineage>
</organism>
<feature type="transmembrane region" description="Helical" evidence="1">
    <location>
        <begin position="242"/>
        <end position="259"/>
    </location>
</feature>
<dbReference type="RefSeq" id="WP_163750307.1">
    <property type="nucleotide sequence ID" value="NZ_AP022596.1"/>
</dbReference>
<evidence type="ECO:0000313" key="2">
    <source>
        <dbReference type="EMBL" id="BBY66370.1"/>
    </source>
</evidence>
<sequence>MKASKGFTPKATRTTVLLCLLLVIALGTSLLFGGSTLEDAFITFRYARNLADGAGVGVWNVGQPPVEGATSFLWMLILGIGMKVGISPFLLSKVIGLGSLLGVILLFGFLSRSAARRNDERTSRAALATAVLAALYVPLAWYSVSGMETTFFSFLVAVVVVSMIERRGTLVWVLIDSVAIVVLLLLRPEGMVFGLLLGLFKIFFSDDRDRARFVPLAVFILAVIGIEVFRLVQFGELLPNTYYAKASGGAAGFFFTFGVSYLRDFLRNCWPIWLALAAGGVLALRRRDWTAPEVMLTLVVVIYIGYVLKVGGDPVSAFPLWRHFVHIAPVWLFLTGAAISRLSAGDVRAVMLAAAVGLLTVAMTWMKTFTPAGSLAVQPGLAVRQADNAYFDFVNRFADNKQVAAVSLAGQWGWYVPIATIDMLGLNDRHVAQFGTFQRDGALDSKTDMAYVMGQKPTIVDGHDSGLKLRQGRCPQNIILGRNGVRHDMLLGIFKSDDFLDNYYFVANAPYEVLDRALFVSASVADAARATGAELVPLRKTVLNDRTCLP</sequence>
<feature type="transmembrane region" description="Helical" evidence="1">
    <location>
        <begin position="122"/>
        <end position="141"/>
    </location>
</feature>
<accession>A0A7I7TBM0</accession>
<feature type="transmembrane region" description="Helical" evidence="1">
    <location>
        <begin position="320"/>
        <end position="340"/>
    </location>
</feature>
<proteinExistence type="predicted"/>
<name>A0A7I7TBM0_9MYCO</name>
<reference evidence="2 3" key="1">
    <citation type="journal article" date="2019" name="Emerg. Microbes Infect.">
        <title>Comprehensive subspecies identification of 175 nontuberculous mycobacteria species based on 7547 genomic profiles.</title>
        <authorList>
            <person name="Matsumoto Y."/>
            <person name="Kinjo T."/>
            <person name="Motooka D."/>
            <person name="Nabeya D."/>
            <person name="Jung N."/>
            <person name="Uechi K."/>
            <person name="Horii T."/>
            <person name="Iida T."/>
            <person name="Fujita J."/>
            <person name="Nakamura S."/>
        </authorList>
    </citation>
    <scope>NUCLEOTIDE SEQUENCE [LARGE SCALE GENOMIC DNA]</scope>
    <source>
        <strain evidence="2 3">JCM 30396</strain>
    </source>
</reference>
<gene>
    <name evidence="2" type="ORF">MHEL_46130</name>
</gene>
<feature type="transmembrane region" description="Helical" evidence="1">
    <location>
        <begin position="171"/>
        <end position="200"/>
    </location>
</feature>
<keyword evidence="1" id="KW-1133">Transmembrane helix</keyword>
<dbReference type="Proteomes" id="UP000467148">
    <property type="component" value="Chromosome"/>
</dbReference>
<evidence type="ECO:0000313" key="3">
    <source>
        <dbReference type="Proteomes" id="UP000467148"/>
    </source>
</evidence>
<dbReference type="EMBL" id="AP022596">
    <property type="protein sequence ID" value="BBY66370.1"/>
    <property type="molecule type" value="Genomic_DNA"/>
</dbReference>